<dbReference type="InterPro" id="IPR016181">
    <property type="entry name" value="Acyl_CoA_acyltransferase"/>
</dbReference>
<dbReference type="CDD" id="cd04301">
    <property type="entry name" value="NAT_SF"/>
    <property type="match status" value="1"/>
</dbReference>
<dbReference type="InterPro" id="IPR050680">
    <property type="entry name" value="YpeA/RimI_acetyltransf"/>
</dbReference>
<reference evidence="4 5" key="1">
    <citation type="submission" date="2020-01" db="EMBL/GenBank/DDBJ databases">
        <title>Spongiivirga citrea KCTC 32990T.</title>
        <authorList>
            <person name="Wang G."/>
        </authorList>
    </citation>
    <scope>NUCLEOTIDE SEQUENCE [LARGE SCALE GENOMIC DNA]</scope>
    <source>
        <strain evidence="4 5">KCTC 32990</strain>
    </source>
</reference>
<evidence type="ECO:0000313" key="5">
    <source>
        <dbReference type="Proteomes" id="UP000474296"/>
    </source>
</evidence>
<gene>
    <name evidence="4" type="ORF">GWK10_07670</name>
</gene>
<accession>A0A6M0CJC3</accession>
<name>A0A6M0CJC3_9FLAO</name>
<evidence type="ECO:0000313" key="4">
    <source>
        <dbReference type="EMBL" id="NER17083.1"/>
    </source>
</evidence>
<dbReference type="Pfam" id="PF00583">
    <property type="entry name" value="Acetyltransf_1"/>
    <property type="match status" value="1"/>
</dbReference>
<dbReference type="InterPro" id="IPR000182">
    <property type="entry name" value="GNAT_dom"/>
</dbReference>
<comment type="caution">
    <text evidence="4">The sequence shown here is derived from an EMBL/GenBank/DDBJ whole genome shotgun (WGS) entry which is preliminary data.</text>
</comment>
<dbReference type="Proteomes" id="UP000474296">
    <property type="component" value="Unassembled WGS sequence"/>
</dbReference>
<sequence>MQLQFKKCDLGDLHKLRELSEETFIDAFEKHNNPEDFKAYVDTAFSLNAIKSQLINPSTAFYFVIKDEEIIGYFKVNEQDAQSDLHLENTLELERVYVVKQAQGNGYGTIILNEIIDKAKSQKMKAIWLGVWEHNTDAIRFYERYGFKKFGSHPYWLGNDKQTDFVMRYDL</sequence>
<keyword evidence="2" id="KW-0012">Acyltransferase</keyword>
<evidence type="ECO:0000256" key="2">
    <source>
        <dbReference type="ARBA" id="ARBA00023315"/>
    </source>
</evidence>
<dbReference type="AlphaFoldDB" id="A0A6M0CJC3"/>
<evidence type="ECO:0000256" key="1">
    <source>
        <dbReference type="ARBA" id="ARBA00022679"/>
    </source>
</evidence>
<dbReference type="GO" id="GO:0016747">
    <property type="term" value="F:acyltransferase activity, transferring groups other than amino-acyl groups"/>
    <property type="evidence" value="ECO:0007669"/>
    <property type="project" value="InterPro"/>
</dbReference>
<dbReference type="SUPFAM" id="SSF55729">
    <property type="entry name" value="Acyl-CoA N-acyltransferases (Nat)"/>
    <property type="match status" value="1"/>
</dbReference>
<organism evidence="4 5">
    <name type="scientific">Spongiivirga citrea</name>
    <dbReference type="NCBI Taxonomy" id="1481457"/>
    <lineage>
        <taxon>Bacteria</taxon>
        <taxon>Pseudomonadati</taxon>
        <taxon>Bacteroidota</taxon>
        <taxon>Flavobacteriia</taxon>
        <taxon>Flavobacteriales</taxon>
        <taxon>Flavobacteriaceae</taxon>
        <taxon>Spongiivirga</taxon>
    </lineage>
</organism>
<dbReference type="PROSITE" id="PS51186">
    <property type="entry name" value="GNAT"/>
    <property type="match status" value="1"/>
</dbReference>
<dbReference type="RefSeq" id="WP_164031180.1">
    <property type="nucleotide sequence ID" value="NZ_JAABOQ010000003.1"/>
</dbReference>
<dbReference type="PANTHER" id="PTHR43420">
    <property type="entry name" value="ACETYLTRANSFERASE"/>
    <property type="match status" value="1"/>
</dbReference>
<protein>
    <submittedName>
        <fullName evidence="4">GNAT family N-acetyltransferase</fullName>
    </submittedName>
</protein>
<keyword evidence="5" id="KW-1185">Reference proteome</keyword>
<dbReference type="EMBL" id="JAABOQ010000003">
    <property type="protein sequence ID" value="NER17083.1"/>
    <property type="molecule type" value="Genomic_DNA"/>
</dbReference>
<evidence type="ECO:0000259" key="3">
    <source>
        <dbReference type="PROSITE" id="PS51186"/>
    </source>
</evidence>
<proteinExistence type="predicted"/>
<dbReference type="Gene3D" id="3.40.630.30">
    <property type="match status" value="1"/>
</dbReference>
<keyword evidence="1 4" id="KW-0808">Transferase</keyword>
<feature type="domain" description="N-acetyltransferase" evidence="3">
    <location>
        <begin position="3"/>
        <end position="171"/>
    </location>
</feature>